<evidence type="ECO:0000313" key="2">
    <source>
        <dbReference type="Proteomes" id="UP000261580"/>
    </source>
</evidence>
<organism evidence="1 2">
    <name type="scientific">Neolamprologus brichardi</name>
    <name type="common">Fairy cichlid</name>
    <name type="synonym">Lamprologus brichardi</name>
    <dbReference type="NCBI Taxonomy" id="32507"/>
    <lineage>
        <taxon>Eukaryota</taxon>
        <taxon>Metazoa</taxon>
        <taxon>Chordata</taxon>
        <taxon>Craniata</taxon>
        <taxon>Vertebrata</taxon>
        <taxon>Euteleostomi</taxon>
        <taxon>Actinopterygii</taxon>
        <taxon>Neopterygii</taxon>
        <taxon>Teleostei</taxon>
        <taxon>Neoteleostei</taxon>
        <taxon>Acanthomorphata</taxon>
        <taxon>Ovalentaria</taxon>
        <taxon>Cichlomorphae</taxon>
        <taxon>Cichliformes</taxon>
        <taxon>Cichlidae</taxon>
        <taxon>African cichlids</taxon>
        <taxon>Pseudocrenilabrinae</taxon>
        <taxon>Lamprologini</taxon>
        <taxon>Neolamprologus</taxon>
    </lineage>
</organism>
<name>A0A3Q4NA87_NEOBR</name>
<dbReference type="InterPro" id="IPR036397">
    <property type="entry name" value="RNaseH_sf"/>
</dbReference>
<keyword evidence="2" id="KW-1185">Reference proteome</keyword>
<dbReference type="GeneTree" id="ENSGT00940000168014"/>
<evidence type="ECO:0000313" key="1">
    <source>
        <dbReference type="Ensembl" id="ENSNBRP00000030934.1"/>
    </source>
</evidence>
<dbReference type="AlphaFoldDB" id="A0A3Q4NA87"/>
<dbReference type="STRING" id="32507.ENSNBRP00000030934"/>
<protein>
    <recommendedName>
        <fullName evidence="3">Transposase Tc1-like domain-containing protein</fullName>
    </recommendedName>
</protein>
<evidence type="ECO:0008006" key="3">
    <source>
        <dbReference type="Google" id="ProtNLM"/>
    </source>
</evidence>
<reference evidence="1" key="1">
    <citation type="submission" date="2025-08" db="UniProtKB">
        <authorList>
            <consortium name="Ensembl"/>
        </authorList>
    </citation>
    <scope>IDENTIFICATION</scope>
</reference>
<dbReference type="Proteomes" id="UP000261580">
    <property type="component" value="Unassembled WGS sequence"/>
</dbReference>
<accession>A0A3Q4NA87</accession>
<reference evidence="1" key="2">
    <citation type="submission" date="2025-09" db="UniProtKB">
        <authorList>
            <consortium name="Ensembl"/>
        </authorList>
    </citation>
    <scope>IDENTIFICATION</scope>
</reference>
<dbReference type="Ensembl" id="ENSNBRT00000031722.1">
    <property type="protein sequence ID" value="ENSNBRP00000030934.1"/>
    <property type="gene ID" value="ENSNBRG00000023516.1"/>
</dbReference>
<dbReference type="Gene3D" id="3.30.420.10">
    <property type="entry name" value="Ribonuclease H-like superfamily/Ribonuclease H"/>
    <property type="match status" value="1"/>
</dbReference>
<sequence>MHGRVVELHKQGLLKRAITAEDHRTKKVKWKTPPKISPALSQRIQMAIRQVIGRSSTQIKAVTGADCSPITIRWHLRLKGVKNKKSLQRPRRLEHHRTDRLDFARVHQTWDTERWKKVLFSDEKKCNLDGPDGFQRYWHDKGTIWVWGTFSFSGTMELQEVQGHQMAGPRLCGKDWVFKQDNATTILLDHSASSPYLNPTENLWGWMAREKVPKPTFSHRSHNEKTHFAERGDNTVVCYNTRLLRFSTNERTACKFLTNHLRVCPRF</sequence>
<dbReference type="GO" id="GO:0003676">
    <property type="term" value="F:nucleic acid binding"/>
    <property type="evidence" value="ECO:0007669"/>
    <property type="project" value="InterPro"/>
</dbReference>
<proteinExistence type="predicted"/>